<evidence type="ECO:0008006" key="4">
    <source>
        <dbReference type="Google" id="ProtNLM"/>
    </source>
</evidence>
<evidence type="ECO:0000313" key="2">
    <source>
        <dbReference type="Ensembl" id="ENSPMEP00000026030.1"/>
    </source>
</evidence>
<name>A0A3B3YG66_9TELE</name>
<reference evidence="2" key="1">
    <citation type="submission" date="2025-08" db="UniProtKB">
        <authorList>
            <consortium name="Ensembl"/>
        </authorList>
    </citation>
    <scope>IDENTIFICATION</scope>
</reference>
<feature type="transmembrane region" description="Helical" evidence="1">
    <location>
        <begin position="189"/>
        <end position="212"/>
    </location>
</feature>
<proteinExistence type="predicted"/>
<dbReference type="Proteomes" id="UP000261480">
    <property type="component" value="Unplaced"/>
</dbReference>
<evidence type="ECO:0000256" key="1">
    <source>
        <dbReference type="SAM" id="Phobius"/>
    </source>
</evidence>
<organism evidence="2 3">
    <name type="scientific">Poecilia mexicana</name>
    <dbReference type="NCBI Taxonomy" id="48701"/>
    <lineage>
        <taxon>Eukaryota</taxon>
        <taxon>Metazoa</taxon>
        <taxon>Chordata</taxon>
        <taxon>Craniata</taxon>
        <taxon>Vertebrata</taxon>
        <taxon>Euteleostomi</taxon>
        <taxon>Actinopterygii</taxon>
        <taxon>Neopterygii</taxon>
        <taxon>Teleostei</taxon>
        <taxon>Neoteleostei</taxon>
        <taxon>Acanthomorphata</taxon>
        <taxon>Ovalentaria</taxon>
        <taxon>Atherinomorphae</taxon>
        <taxon>Cyprinodontiformes</taxon>
        <taxon>Poeciliidae</taxon>
        <taxon>Poeciliinae</taxon>
        <taxon>Poecilia</taxon>
    </lineage>
</organism>
<evidence type="ECO:0000313" key="3">
    <source>
        <dbReference type="Proteomes" id="UP000261480"/>
    </source>
</evidence>
<sequence>MGHWKRRLQEIRKKNFLKKIKRGLPKCARQLEPSVLRLKISINSHERMNSPEKNGKVHLKESTEDGDGLECADVLKDDQGVKEGHEEDLEATEKAIQDRAEAVASLNRRPSITHQQLSVFDFLLNFLFQHGMMGTLACFEAEWSELLQKGEVDAKHIDLIPKVYTQNQHLAGELKNACRCRLKFSNTEYTINVIINAMFRGIILLSILMPWLKVYNQNFKLKKLEENC</sequence>
<keyword evidence="1" id="KW-1133">Transmembrane helix</keyword>
<keyword evidence="3" id="KW-1185">Reference proteome</keyword>
<accession>A0A3B3YG66</accession>
<dbReference type="Ensembl" id="ENSPMET00000003599.1">
    <property type="protein sequence ID" value="ENSPMEP00000026030.1"/>
    <property type="gene ID" value="ENSPMEG00000009428.1"/>
</dbReference>
<dbReference type="AlphaFoldDB" id="A0A3B3YG66"/>
<keyword evidence="1" id="KW-0472">Membrane</keyword>
<protein>
    <recommendedName>
        <fullName evidence="4">LisH domain-containing protein</fullName>
    </recommendedName>
</protein>
<reference evidence="2" key="2">
    <citation type="submission" date="2025-09" db="UniProtKB">
        <authorList>
            <consortium name="Ensembl"/>
        </authorList>
    </citation>
    <scope>IDENTIFICATION</scope>
</reference>
<dbReference type="STRING" id="48701.ENSPMEP00000026030"/>
<keyword evidence="1" id="KW-0812">Transmembrane</keyword>